<proteinExistence type="inferred from homology"/>
<reference evidence="4" key="1">
    <citation type="submission" date="2016-09" db="EMBL/GenBank/DDBJ databases">
        <authorList>
            <person name="Gulvik C.A."/>
        </authorList>
    </citation>
    <scope>NUCLEOTIDE SEQUENCE [LARGE SCALE GENOMIC DNA]</scope>
    <source>
        <strain evidence="4">LMG 26676</strain>
    </source>
</reference>
<dbReference type="PANTHER" id="PTHR40066:SF1">
    <property type="entry name" value="UPF0473 PROTEIN CBO2561_CLC_2432"/>
    <property type="match status" value="1"/>
</dbReference>
<organism evidence="3 4">
    <name type="scientific">Enterococcus ureilyticus</name>
    <dbReference type="NCBI Taxonomy" id="1131292"/>
    <lineage>
        <taxon>Bacteria</taxon>
        <taxon>Bacillati</taxon>
        <taxon>Bacillota</taxon>
        <taxon>Bacilli</taxon>
        <taxon>Lactobacillales</taxon>
        <taxon>Enterococcaceae</taxon>
        <taxon>Enterococcus</taxon>
    </lineage>
</organism>
<dbReference type="STRING" id="1131292.BCR24_09910"/>
<evidence type="ECO:0000256" key="1">
    <source>
        <dbReference type="ARBA" id="ARBA00008439"/>
    </source>
</evidence>
<dbReference type="HAMAP" id="MF_01448">
    <property type="entry name" value="UPF0473"/>
    <property type="match status" value="1"/>
</dbReference>
<dbReference type="Pfam" id="PF06949">
    <property type="entry name" value="DUF1292"/>
    <property type="match status" value="1"/>
</dbReference>
<dbReference type="PANTHER" id="PTHR40066">
    <property type="entry name" value="UPF0473 PROTEIN CBO2561/CLC_2432"/>
    <property type="match status" value="1"/>
</dbReference>
<dbReference type="InterPro" id="IPR009711">
    <property type="entry name" value="UPF0473"/>
</dbReference>
<dbReference type="AlphaFoldDB" id="A0A1E5H5K4"/>
<comment type="similarity">
    <text evidence="1 2">Belongs to the UPF0473 family.</text>
</comment>
<evidence type="ECO:0000313" key="3">
    <source>
        <dbReference type="EMBL" id="OEG20247.1"/>
    </source>
</evidence>
<gene>
    <name evidence="3" type="ORF">BCR24_09910</name>
</gene>
<evidence type="ECO:0000313" key="4">
    <source>
        <dbReference type="Proteomes" id="UP000094469"/>
    </source>
</evidence>
<protein>
    <recommendedName>
        <fullName evidence="2">UPF0473 protein BCR24_09910</fullName>
    </recommendedName>
</protein>
<name>A0A1E5H5K4_9ENTE</name>
<dbReference type="EMBL" id="MIKC01000042">
    <property type="protein sequence ID" value="OEG20247.1"/>
    <property type="molecule type" value="Genomic_DNA"/>
</dbReference>
<evidence type="ECO:0000256" key="2">
    <source>
        <dbReference type="HAMAP-Rule" id="MF_01448"/>
    </source>
</evidence>
<comment type="caution">
    <text evidence="3">The sequence shown here is derived from an EMBL/GenBank/DDBJ whole genome shotgun (WGS) entry which is preliminary data.</text>
</comment>
<sequence>MYYESSIDESSEKFILVDDDGNEELCTVVLKIDAQKQFGKTYVYIYQETEIDQGEFMAYSTTSIKDGPGMENGLANVESEEEWALLDEVFTTYLAQE</sequence>
<accession>A0A1E5H5K4</accession>
<keyword evidence="4" id="KW-1185">Reference proteome</keyword>
<dbReference type="Proteomes" id="UP000094469">
    <property type="component" value="Unassembled WGS sequence"/>
</dbReference>